<dbReference type="Gene3D" id="3.30.1690.10">
    <property type="entry name" value="TcpA-like pilin"/>
    <property type="match status" value="1"/>
</dbReference>
<dbReference type="AlphaFoldDB" id="A0A8T6QGU9"/>
<protein>
    <submittedName>
        <fullName evidence="3">Pilus assembly protein</fullName>
    </submittedName>
</protein>
<accession>A0A8T6QGU9</accession>
<dbReference type="InterPro" id="IPR045584">
    <property type="entry name" value="Pilin-like"/>
</dbReference>
<dbReference type="PROSITE" id="PS00409">
    <property type="entry name" value="PROKAR_NTER_METHYL"/>
    <property type="match status" value="1"/>
</dbReference>
<comment type="caution">
    <text evidence="3">The sequence shown here is derived from an EMBL/GenBank/DDBJ whole genome shotgun (WGS) entry which is preliminary data.</text>
</comment>
<keyword evidence="2" id="KW-1133">Transmembrane helix</keyword>
<dbReference type="EMBL" id="JAAGYP010000045">
    <property type="protein sequence ID" value="NEN72833.1"/>
    <property type="molecule type" value="Genomic_DNA"/>
</dbReference>
<dbReference type="Proteomes" id="UP000471360">
    <property type="component" value="Unassembled WGS sequence"/>
</dbReference>
<dbReference type="Pfam" id="PF05307">
    <property type="entry name" value="Bundlin"/>
    <property type="match status" value="1"/>
</dbReference>
<keyword evidence="2" id="KW-0472">Membrane</keyword>
<gene>
    <name evidence="3" type="ORF">G3W53_22515</name>
</gene>
<dbReference type="GO" id="GO:0009289">
    <property type="term" value="C:pilus"/>
    <property type="evidence" value="ECO:0007669"/>
    <property type="project" value="InterPro"/>
</dbReference>
<evidence type="ECO:0000256" key="2">
    <source>
        <dbReference type="SAM" id="Phobius"/>
    </source>
</evidence>
<reference evidence="3 4" key="1">
    <citation type="submission" date="2020-02" db="EMBL/GenBank/DDBJ databases">
        <authorList>
            <person name="Subbiah M."/>
            <person name="Call D."/>
        </authorList>
    </citation>
    <scope>NUCLEOTIDE SEQUENCE [LARGE SCALE GENOMIC DNA]</scope>
    <source>
        <strain evidence="3 4">8375wB1</strain>
    </source>
</reference>
<evidence type="ECO:0000256" key="1">
    <source>
        <dbReference type="ARBA" id="ARBA00004167"/>
    </source>
</evidence>
<evidence type="ECO:0000313" key="3">
    <source>
        <dbReference type="EMBL" id="NEN72833.1"/>
    </source>
</evidence>
<comment type="subcellular location">
    <subcellularLocation>
        <location evidence="1">Membrane</location>
        <topology evidence="1">Single-pass membrane protein</topology>
    </subcellularLocation>
</comment>
<dbReference type="InterPro" id="IPR007971">
    <property type="entry name" value="Bundlin"/>
</dbReference>
<name>A0A8T6QGU9_ECOLX</name>
<dbReference type="SUPFAM" id="SSF54523">
    <property type="entry name" value="Pili subunits"/>
    <property type="match status" value="1"/>
</dbReference>
<dbReference type="InterPro" id="IPR012902">
    <property type="entry name" value="N_methyl_site"/>
</dbReference>
<feature type="transmembrane region" description="Helical" evidence="2">
    <location>
        <begin position="21"/>
        <end position="44"/>
    </location>
</feature>
<proteinExistence type="predicted"/>
<keyword evidence="2" id="KW-0812">Transmembrane</keyword>
<dbReference type="GO" id="GO:0016020">
    <property type="term" value="C:membrane"/>
    <property type="evidence" value="ECO:0007669"/>
    <property type="project" value="UniProtKB-SubCell"/>
</dbReference>
<evidence type="ECO:0000313" key="4">
    <source>
        <dbReference type="Proteomes" id="UP000471360"/>
    </source>
</evidence>
<sequence>MVNIMQQKKMNLRKNKMEKGLSLIEASMVLALSAIVVSGVMFYYQSASDSNKTQNTVSQVMSVMSAINGLYVGQASYASLSDAVLYNSSAVPANYKDDAKKKIKNPFGGGLGVAPNGGGYTLTLDGVPKSSCVNIASMNLGTSLQGVGVGVTNTGTLTAQNPTNNPQEGTVYSGTLTPANAAKLCSKVTNTITFLMK</sequence>
<organism evidence="3 4">
    <name type="scientific">Escherichia coli</name>
    <dbReference type="NCBI Taxonomy" id="562"/>
    <lineage>
        <taxon>Bacteria</taxon>
        <taxon>Pseudomonadati</taxon>
        <taxon>Pseudomonadota</taxon>
        <taxon>Gammaproteobacteria</taxon>
        <taxon>Enterobacterales</taxon>
        <taxon>Enterobacteriaceae</taxon>
        <taxon>Escherichia</taxon>
    </lineage>
</organism>